<proteinExistence type="predicted"/>
<evidence type="ECO:0000259" key="1">
    <source>
        <dbReference type="Pfam" id="PF10047"/>
    </source>
</evidence>
<gene>
    <name evidence="2" type="ORF">CKO42_22205</name>
</gene>
<evidence type="ECO:0000313" key="3">
    <source>
        <dbReference type="Proteomes" id="UP001138768"/>
    </source>
</evidence>
<dbReference type="EMBL" id="NRRY01000058">
    <property type="protein sequence ID" value="MBK1621085.1"/>
    <property type="molecule type" value="Genomic_DNA"/>
</dbReference>
<keyword evidence="3" id="KW-1185">Reference proteome</keyword>
<comment type="caution">
    <text evidence="2">The sequence shown here is derived from an EMBL/GenBank/DDBJ whole genome shotgun (WGS) entry which is preliminary data.</text>
</comment>
<feature type="domain" description="DUF2281" evidence="1">
    <location>
        <begin position="5"/>
        <end position="42"/>
    </location>
</feature>
<sequence length="71" mass="8269">MIHAELIETLERLPQEKQAEVLDFARFLAQRRQDDNDEPKPLGECSFAKWVNTPLVVNDFQPMSREDANAR</sequence>
<reference evidence="2 3" key="1">
    <citation type="journal article" date="2020" name="Microorganisms">
        <title>Osmotic Adaptation and Compatible Solute Biosynthesis of Phototrophic Bacteria as Revealed from Genome Analyses.</title>
        <authorList>
            <person name="Imhoff J.F."/>
            <person name="Rahn T."/>
            <person name="Kunzel S."/>
            <person name="Keller A."/>
            <person name="Neulinger S.C."/>
        </authorList>
    </citation>
    <scope>NUCLEOTIDE SEQUENCE [LARGE SCALE GENOMIC DNA]</scope>
    <source>
        <strain evidence="2 3">DSM 25653</strain>
    </source>
</reference>
<dbReference type="Pfam" id="PF10047">
    <property type="entry name" value="DUF2281"/>
    <property type="match status" value="1"/>
</dbReference>
<dbReference type="InterPro" id="IPR018739">
    <property type="entry name" value="DUF2281"/>
</dbReference>
<name>A0A9X0WCK1_9GAMM</name>
<dbReference type="Proteomes" id="UP001138768">
    <property type="component" value="Unassembled WGS sequence"/>
</dbReference>
<dbReference type="RefSeq" id="WP_200249264.1">
    <property type="nucleotide sequence ID" value="NZ_NRRY01000058.1"/>
</dbReference>
<organism evidence="2 3">
    <name type="scientific">Lamprobacter modestohalophilus</name>
    <dbReference type="NCBI Taxonomy" id="1064514"/>
    <lineage>
        <taxon>Bacteria</taxon>
        <taxon>Pseudomonadati</taxon>
        <taxon>Pseudomonadota</taxon>
        <taxon>Gammaproteobacteria</taxon>
        <taxon>Chromatiales</taxon>
        <taxon>Chromatiaceae</taxon>
        <taxon>Lamprobacter</taxon>
    </lineage>
</organism>
<protein>
    <recommendedName>
        <fullName evidence="1">DUF2281 domain-containing protein</fullName>
    </recommendedName>
</protein>
<evidence type="ECO:0000313" key="2">
    <source>
        <dbReference type="EMBL" id="MBK1621085.1"/>
    </source>
</evidence>
<accession>A0A9X0WCK1</accession>
<dbReference type="AlphaFoldDB" id="A0A9X0WCK1"/>